<sequence length="80" mass="8949">MFSNQRHSIDDDVMHEFLDACILKQAGTHKDGGTSHPLNRLSTPIYLTTTTTTQQCPYGYDGGWTDGRMDRVGGDSEGWR</sequence>
<evidence type="ECO:0000313" key="2">
    <source>
        <dbReference type="Proteomes" id="UP000268093"/>
    </source>
</evidence>
<proteinExistence type="predicted"/>
<gene>
    <name evidence="1" type="ORF">BC936DRAFT_145786</name>
</gene>
<dbReference type="EMBL" id="RBNI01004576">
    <property type="protein sequence ID" value="RUP47390.1"/>
    <property type="molecule type" value="Genomic_DNA"/>
</dbReference>
<name>A0A433D942_9FUNG</name>
<comment type="caution">
    <text evidence="1">The sequence shown here is derived from an EMBL/GenBank/DDBJ whole genome shotgun (WGS) entry which is preliminary data.</text>
</comment>
<accession>A0A433D942</accession>
<reference evidence="1 2" key="1">
    <citation type="journal article" date="2018" name="New Phytol.">
        <title>Phylogenomics of Endogonaceae and evolution of mycorrhizas within Mucoromycota.</title>
        <authorList>
            <person name="Chang Y."/>
            <person name="Desiro A."/>
            <person name="Na H."/>
            <person name="Sandor L."/>
            <person name="Lipzen A."/>
            <person name="Clum A."/>
            <person name="Barry K."/>
            <person name="Grigoriev I.V."/>
            <person name="Martin F.M."/>
            <person name="Stajich J.E."/>
            <person name="Smith M.E."/>
            <person name="Bonito G."/>
            <person name="Spatafora J.W."/>
        </authorList>
    </citation>
    <scope>NUCLEOTIDE SEQUENCE [LARGE SCALE GENOMIC DNA]</scope>
    <source>
        <strain evidence="1 2">GMNB39</strain>
    </source>
</reference>
<dbReference type="AlphaFoldDB" id="A0A433D942"/>
<organism evidence="1 2">
    <name type="scientific">Jimgerdemannia flammicorona</name>
    <dbReference type="NCBI Taxonomy" id="994334"/>
    <lineage>
        <taxon>Eukaryota</taxon>
        <taxon>Fungi</taxon>
        <taxon>Fungi incertae sedis</taxon>
        <taxon>Mucoromycota</taxon>
        <taxon>Mucoromycotina</taxon>
        <taxon>Endogonomycetes</taxon>
        <taxon>Endogonales</taxon>
        <taxon>Endogonaceae</taxon>
        <taxon>Jimgerdemannia</taxon>
    </lineage>
</organism>
<dbReference type="Proteomes" id="UP000268093">
    <property type="component" value="Unassembled WGS sequence"/>
</dbReference>
<protein>
    <submittedName>
        <fullName evidence="1">Uncharacterized protein</fullName>
    </submittedName>
</protein>
<evidence type="ECO:0000313" key="1">
    <source>
        <dbReference type="EMBL" id="RUP47390.1"/>
    </source>
</evidence>
<keyword evidence="2" id="KW-1185">Reference proteome</keyword>